<dbReference type="Gene3D" id="2.60.120.10">
    <property type="entry name" value="Jelly Rolls"/>
    <property type="match status" value="1"/>
</dbReference>
<feature type="domain" description="Cyclic nucleotide-binding" evidence="2">
    <location>
        <begin position="16"/>
        <end position="153"/>
    </location>
</feature>
<dbReference type="VEuPathDB" id="ToxoDB:ETH2_1321700"/>
<dbReference type="EMBL" id="HG674134">
    <property type="protein sequence ID" value="CDJ38958.1"/>
    <property type="molecule type" value="Genomic_DNA"/>
</dbReference>
<protein>
    <submittedName>
        <fullName evidence="3">Cyclic nucleotide-binding domain containing protein, putative</fullName>
    </submittedName>
</protein>
<dbReference type="GeneID" id="25254910"/>
<dbReference type="InterPro" id="IPR018488">
    <property type="entry name" value="cNMP-bd_CS"/>
</dbReference>
<keyword evidence="4" id="KW-1185">Reference proteome</keyword>
<reference evidence="3" key="2">
    <citation type="submission" date="2013-10" db="EMBL/GenBank/DDBJ databases">
        <authorList>
            <person name="Aslett M."/>
        </authorList>
    </citation>
    <scope>NUCLEOTIDE SEQUENCE [LARGE SCALE GENOMIC DNA]</scope>
    <source>
        <strain evidence="3">Houghton</strain>
    </source>
</reference>
<dbReference type="PANTHER" id="PTHR23011:SF28">
    <property type="entry name" value="CYCLIC NUCLEOTIDE-BINDING DOMAIN CONTAINING PROTEIN"/>
    <property type="match status" value="1"/>
</dbReference>
<dbReference type="InterPro" id="IPR014710">
    <property type="entry name" value="RmlC-like_jellyroll"/>
</dbReference>
<feature type="compositionally biased region" description="Low complexity" evidence="1">
    <location>
        <begin position="74"/>
        <end position="84"/>
    </location>
</feature>
<dbReference type="PANTHER" id="PTHR23011">
    <property type="entry name" value="CYCLIC NUCLEOTIDE-BINDING DOMAIN CONTAINING PROTEIN"/>
    <property type="match status" value="1"/>
</dbReference>
<name>U6KPX9_EIMTE</name>
<evidence type="ECO:0000256" key="1">
    <source>
        <dbReference type="SAM" id="MobiDB-lite"/>
    </source>
</evidence>
<dbReference type="SUPFAM" id="SSF51206">
    <property type="entry name" value="cAMP-binding domain-like"/>
    <property type="match status" value="1"/>
</dbReference>
<dbReference type="Pfam" id="PF00027">
    <property type="entry name" value="cNMP_binding"/>
    <property type="match status" value="1"/>
</dbReference>
<dbReference type="CDD" id="cd00038">
    <property type="entry name" value="CAP_ED"/>
    <property type="match status" value="1"/>
</dbReference>
<dbReference type="InterPro" id="IPR018490">
    <property type="entry name" value="cNMP-bd_dom_sf"/>
</dbReference>
<dbReference type="InterPro" id="IPR000595">
    <property type="entry name" value="cNMP-bd_dom"/>
</dbReference>
<evidence type="ECO:0000259" key="2">
    <source>
        <dbReference type="PROSITE" id="PS50042"/>
    </source>
</evidence>
<organism evidence="3 4">
    <name type="scientific">Eimeria tenella</name>
    <name type="common">Coccidian parasite</name>
    <dbReference type="NCBI Taxonomy" id="5802"/>
    <lineage>
        <taxon>Eukaryota</taxon>
        <taxon>Sar</taxon>
        <taxon>Alveolata</taxon>
        <taxon>Apicomplexa</taxon>
        <taxon>Conoidasida</taxon>
        <taxon>Coccidia</taxon>
        <taxon>Eucoccidiorida</taxon>
        <taxon>Eimeriorina</taxon>
        <taxon>Eimeriidae</taxon>
        <taxon>Eimeria</taxon>
    </lineage>
</organism>
<accession>U6KPX9</accession>
<feature type="region of interest" description="Disordered" evidence="1">
    <location>
        <begin position="68"/>
        <end position="104"/>
    </location>
</feature>
<evidence type="ECO:0000313" key="3">
    <source>
        <dbReference type="EMBL" id="CDJ38958.1"/>
    </source>
</evidence>
<reference evidence="3" key="1">
    <citation type="submission" date="2013-10" db="EMBL/GenBank/DDBJ databases">
        <title>Genomic analysis of the causative agents of coccidiosis in chickens.</title>
        <authorList>
            <person name="Reid A.J."/>
            <person name="Blake D."/>
            <person name="Billington K."/>
            <person name="Browne H."/>
            <person name="Dunn M."/>
            <person name="Hung S."/>
            <person name="Kawahara F."/>
            <person name="Miranda-Saavedra D."/>
            <person name="Mourier T."/>
            <person name="Nagra H."/>
            <person name="Otto T.D."/>
            <person name="Rawlings N."/>
            <person name="Sanchez A."/>
            <person name="Sanders M."/>
            <person name="Subramaniam C."/>
            <person name="Tay Y."/>
            <person name="Dear P."/>
            <person name="Doerig C."/>
            <person name="Gruber A."/>
            <person name="Parkinson J."/>
            <person name="Shirley M."/>
            <person name="Wan K.L."/>
            <person name="Berriman M."/>
            <person name="Tomley F."/>
            <person name="Pain A."/>
        </authorList>
    </citation>
    <scope>NUCLEOTIDE SEQUENCE [LARGE SCALE GENOMIC DNA]</scope>
    <source>
        <strain evidence="3">Houghton</strain>
    </source>
</reference>
<sequence length="167" mass="18301">MAEVEAVSAALSTVVFFSRLDEATVLLLSKCVKYEQFKSHEKVFSYGAYGDKYYLLLTGRVAVQVPVKQPGAKSSSNDSSSENSDNSEEISSDDGDDTASGNENGKVHMLQIATLEAGAGFGEMALLEDQPRSATIVALENSEALSLDRENYQLHAMEKHREVFRRK</sequence>
<dbReference type="PROSITE" id="PS50042">
    <property type="entry name" value="CNMP_BINDING_3"/>
    <property type="match status" value="1"/>
</dbReference>
<dbReference type="Proteomes" id="UP000030747">
    <property type="component" value="Unassembled WGS sequence"/>
</dbReference>
<evidence type="ECO:0000313" key="4">
    <source>
        <dbReference type="Proteomes" id="UP000030747"/>
    </source>
</evidence>
<gene>
    <name evidence="3" type="ORF">ETH_00029085</name>
</gene>
<dbReference type="OrthoDB" id="312042at2759"/>
<dbReference type="PROSITE" id="PS00889">
    <property type="entry name" value="CNMP_BINDING_2"/>
    <property type="match status" value="1"/>
</dbReference>
<dbReference type="RefSeq" id="XP_013229713.1">
    <property type="nucleotide sequence ID" value="XM_013374259.1"/>
</dbReference>
<dbReference type="AlphaFoldDB" id="U6KPX9"/>
<proteinExistence type="predicted"/>
<dbReference type="PRINTS" id="PR00103">
    <property type="entry name" value="CAMPKINASE"/>
</dbReference>
<dbReference type="VEuPathDB" id="ToxoDB:ETH_00029085"/>
<feature type="compositionally biased region" description="Acidic residues" evidence="1">
    <location>
        <begin position="85"/>
        <end position="97"/>
    </location>
</feature>